<dbReference type="PROSITE" id="PS51225">
    <property type="entry name" value="MARVEL"/>
    <property type="match status" value="1"/>
</dbReference>
<feature type="transmembrane region" description="Helical" evidence="11">
    <location>
        <begin position="70"/>
        <end position="92"/>
    </location>
</feature>
<evidence type="ECO:0000256" key="9">
    <source>
        <dbReference type="ARBA" id="ARBA00031143"/>
    </source>
</evidence>
<protein>
    <recommendedName>
        <fullName evidence="4">ER membrane protein complex subunit 4</fullName>
    </recommendedName>
    <alternativeName>
        <fullName evidence="9">Transmembrane protein 85</fullName>
    </alternativeName>
</protein>
<organism evidence="13 14">
    <name type="scientific">Plectus sambesii</name>
    <dbReference type="NCBI Taxonomy" id="2011161"/>
    <lineage>
        <taxon>Eukaryota</taxon>
        <taxon>Metazoa</taxon>
        <taxon>Ecdysozoa</taxon>
        <taxon>Nematoda</taxon>
        <taxon>Chromadorea</taxon>
        <taxon>Plectida</taxon>
        <taxon>Plectina</taxon>
        <taxon>Plectoidea</taxon>
        <taxon>Plectidae</taxon>
        <taxon>Plectus</taxon>
    </lineage>
</organism>
<evidence type="ECO:0000256" key="11">
    <source>
        <dbReference type="SAM" id="Phobius"/>
    </source>
</evidence>
<sequence>MDAMRAYGAGMAGGSFDFATFIKKPSVILRIIALAFSLLVWGCISSGSWFRKANNAEICLFGESSGTCSFGTAIAVFGFLACVAFLIIDAMFERISSVQQRKQAVLGDVGASCFFTFFFFIVFVTLWSKYASLDLDEAYDAGPPKWAIFFSFTSFLAWVCRMNVSGVRRIPELTRRRCGAHHVAEPSTRDTQQQQQHLLTKRAWETALAPVKQLPMNMFVMYMAGSTISIFPIMMVCMMAWRPIKALMGLQATFKGLEGEIGSSLILQKLVYSLGNLLGVCLAVYKCAGMGLLPTHASDWLDFVEAAQRMEFGVGSLIYS</sequence>
<feature type="transmembrane region" description="Helical" evidence="11">
    <location>
        <begin position="146"/>
        <end position="167"/>
    </location>
</feature>
<dbReference type="Pfam" id="PF01284">
    <property type="entry name" value="MARVEL"/>
    <property type="match status" value="1"/>
</dbReference>
<evidence type="ECO:0000256" key="8">
    <source>
        <dbReference type="ARBA" id="ARBA00023136"/>
    </source>
</evidence>
<evidence type="ECO:0000256" key="1">
    <source>
        <dbReference type="ARBA" id="ARBA00004477"/>
    </source>
</evidence>
<dbReference type="PANTHER" id="PTHR19315">
    <property type="entry name" value="ER MEMBRANE PROTEIN COMPLEX SUBUNIT 4"/>
    <property type="match status" value="1"/>
</dbReference>
<comment type="similarity">
    <text evidence="2">Belongs to the EMC4 family.</text>
</comment>
<keyword evidence="8 10" id="KW-0472">Membrane</keyword>
<evidence type="ECO:0000256" key="3">
    <source>
        <dbReference type="ARBA" id="ARBA00011276"/>
    </source>
</evidence>
<keyword evidence="7 11" id="KW-1133">Transmembrane helix</keyword>
<dbReference type="AlphaFoldDB" id="A0A914W780"/>
<dbReference type="WBParaSite" id="PSAMB.scaffold335size56070.g4889.t1">
    <property type="protein sequence ID" value="PSAMB.scaffold335size56070.g4889.t1"/>
    <property type="gene ID" value="PSAMB.scaffold335size56070.g4889"/>
</dbReference>
<evidence type="ECO:0000256" key="6">
    <source>
        <dbReference type="ARBA" id="ARBA00022824"/>
    </source>
</evidence>
<feature type="transmembrane region" description="Helical" evidence="11">
    <location>
        <begin position="27"/>
        <end position="50"/>
    </location>
</feature>
<evidence type="ECO:0000313" key="13">
    <source>
        <dbReference type="Proteomes" id="UP000887566"/>
    </source>
</evidence>
<evidence type="ECO:0000313" key="14">
    <source>
        <dbReference type="WBParaSite" id="PSAMB.scaffold335size56070.g4889.t1"/>
    </source>
</evidence>
<reference evidence="14" key="1">
    <citation type="submission" date="2022-11" db="UniProtKB">
        <authorList>
            <consortium name="WormBaseParasite"/>
        </authorList>
    </citation>
    <scope>IDENTIFICATION</scope>
</reference>
<feature type="transmembrane region" description="Helical" evidence="11">
    <location>
        <begin position="219"/>
        <end position="241"/>
    </location>
</feature>
<keyword evidence="13" id="KW-1185">Reference proteome</keyword>
<keyword evidence="5 10" id="KW-0812">Transmembrane</keyword>
<accession>A0A914W780</accession>
<comment type="subunit">
    <text evidence="3">Component of the ER membrane protein complex (EMC).</text>
</comment>
<comment type="subcellular location">
    <subcellularLocation>
        <location evidence="1">Endoplasmic reticulum membrane</location>
        <topology evidence="1">Multi-pass membrane protein</topology>
    </subcellularLocation>
</comment>
<evidence type="ECO:0000256" key="4">
    <source>
        <dbReference type="ARBA" id="ARBA00020820"/>
    </source>
</evidence>
<dbReference type="Pfam" id="PF06417">
    <property type="entry name" value="EMC4"/>
    <property type="match status" value="1"/>
</dbReference>
<dbReference type="Proteomes" id="UP000887566">
    <property type="component" value="Unplaced"/>
</dbReference>
<evidence type="ECO:0000256" key="7">
    <source>
        <dbReference type="ARBA" id="ARBA00022989"/>
    </source>
</evidence>
<keyword evidence="6" id="KW-0256">Endoplasmic reticulum</keyword>
<evidence type="ECO:0000259" key="12">
    <source>
        <dbReference type="PROSITE" id="PS51225"/>
    </source>
</evidence>
<dbReference type="GO" id="GO:0005789">
    <property type="term" value="C:endoplasmic reticulum membrane"/>
    <property type="evidence" value="ECO:0007669"/>
    <property type="project" value="UniProtKB-SubCell"/>
</dbReference>
<evidence type="ECO:0000256" key="2">
    <source>
        <dbReference type="ARBA" id="ARBA00007715"/>
    </source>
</evidence>
<dbReference type="InterPro" id="IPR008253">
    <property type="entry name" value="Marvel"/>
</dbReference>
<feature type="domain" description="MARVEL" evidence="12">
    <location>
        <begin position="21"/>
        <end position="170"/>
    </location>
</feature>
<name>A0A914W780_9BILA</name>
<evidence type="ECO:0000256" key="5">
    <source>
        <dbReference type="ARBA" id="ARBA00022692"/>
    </source>
</evidence>
<feature type="transmembrane region" description="Helical" evidence="11">
    <location>
        <begin position="104"/>
        <end position="126"/>
    </location>
</feature>
<dbReference type="InterPro" id="IPR009445">
    <property type="entry name" value="TMEM85/Emc4"/>
</dbReference>
<proteinExistence type="inferred from homology"/>
<evidence type="ECO:0000256" key="10">
    <source>
        <dbReference type="PROSITE-ProRule" id="PRU00581"/>
    </source>
</evidence>